<gene>
    <name evidence="3" type="primary">LOC107481546</name>
</gene>
<dbReference type="Gene3D" id="3.60.10.10">
    <property type="entry name" value="Endonuclease/exonuclease/phosphatase"/>
    <property type="match status" value="1"/>
</dbReference>
<dbReference type="SUPFAM" id="SSF56219">
    <property type="entry name" value="DNase I-like"/>
    <property type="match status" value="1"/>
</dbReference>
<dbReference type="PANTHER" id="PTHR33710:SF64">
    <property type="entry name" value="ENDONUCLEASE_EXONUCLEASE_PHOSPHATASE DOMAIN-CONTAINING PROTEIN"/>
    <property type="match status" value="1"/>
</dbReference>
<dbReference type="Proteomes" id="UP000515211">
    <property type="component" value="Chromosome 3"/>
</dbReference>
<sequence length="420" mass="48680">MLGLIETKKEVVSRFDVARLWGCDTVDWECVESVGASGGLLLMWDNFLFTRLNCFKGDDWLCVEGILTKNNFKCVFCLIYGAHVRSEKLVMWEELSYMVGLCQVPFCFMGDFNEILHLEERKGATSLPASVEDFKDWVQDMQLVDLPLTDRKFTWFRGQSCSRIDRVLVSLKWLEEFPDTRLKGGPRGLSDHCPLILEDSRIGAGPRPFRSLDSWFTHEGFLKLVKDEWRKLGDDMFTNKLKALTVPLRRWHTDNFGDMDNRIKKFEEEIKKIDDKVSAGSYDGTMEARRKALVTCCAKWYVRKEVHWKQMSRSKHARDMDRNTRYFHNLASARRRNNRIDSLMINGRPVQNQARIKSEIVGFYKDLYIQEHAPLIGIRDGLVKQITDEEAAMLEEMPSTDEVREAVWDCESSKAPGSDG</sequence>
<dbReference type="InterPro" id="IPR005135">
    <property type="entry name" value="Endo/exonuclease/phosphatase"/>
</dbReference>
<organism evidence="2 3">
    <name type="scientific">Arachis duranensis</name>
    <name type="common">Wild peanut</name>
    <dbReference type="NCBI Taxonomy" id="130453"/>
    <lineage>
        <taxon>Eukaryota</taxon>
        <taxon>Viridiplantae</taxon>
        <taxon>Streptophyta</taxon>
        <taxon>Embryophyta</taxon>
        <taxon>Tracheophyta</taxon>
        <taxon>Spermatophyta</taxon>
        <taxon>Magnoliopsida</taxon>
        <taxon>eudicotyledons</taxon>
        <taxon>Gunneridae</taxon>
        <taxon>Pentapetalae</taxon>
        <taxon>rosids</taxon>
        <taxon>fabids</taxon>
        <taxon>Fabales</taxon>
        <taxon>Fabaceae</taxon>
        <taxon>Papilionoideae</taxon>
        <taxon>50 kb inversion clade</taxon>
        <taxon>dalbergioids sensu lato</taxon>
        <taxon>Dalbergieae</taxon>
        <taxon>Pterocarpus clade</taxon>
        <taxon>Arachis</taxon>
    </lineage>
</organism>
<evidence type="ECO:0000313" key="3">
    <source>
        <dbReference type="RefSeq" id="XP_015957308.1"/>
    </source>
</evidence>
<evidence type="ECO:0000313" key="2">
    <source>
        <dbReference type="Proteomes" id="UP000515211"/>
    </source>
</evidence>
<dbReference type="RefSeq" id="XP_015957308.1">
    <property type="nucleotide sequence ID" value="XM_016101822.1"/>
</dbReference>
<reference evidence="3" key="2">
    <citation type="submission" date="2025-08" db="UniProtKB">
        <authorList>
            <consortium name="RefSeq"/>
        </authorList>
    </citation>
    <scope>IDENTIFICATION</scope>
    <source>
        <tissue evidence="3">Whole plant</tissue>
    </source>
</reference>
<dbReference type="Pfam" id="PF03372">
    <property type="entry name" value="Exo_endo_phos"/>
    <property type="match status" value="1"/>
</dbReference>
<dbReference type="InterPro" id="IPR036691">
    <property type="entry name" value="Endo/exonu/phosph_ase_sf"/>
</dbReference>
<protein>
    <submittedName>
        <fullName evidence="3">Uncharacterized protein LOC107481546</fullName>
    </submittedName>
</protein>
<dbReference type="PANTHER" id="PTHR33710">
    <property type="entry name" value="BNAC02G09200D PROTEIN"/>
    <property type="match status" value="1"/>
</dbReference>
<dbReference type="KEGG" id="adu:107481546"/>
<reference evidence="2" key="1">
    <citation type="journal article" date="2016" name="Nat. Genet.">
        <title>The genome sequences of Arachis duranensis and Arachis ipaensis, the diploid ancestors of cultivated peanut.</title>
        <authorList>
            <person name="Bertioli D.J."/>
            <person name="Cannon S.B."/>
            <person name="Froenicke L."/>
            <person name="Huang G."/>
            <person name="Farmer A.D."/>
            <person name="Cannon E.K."/>
            <person name="Liu X."/>
            <person name="Gao D."/>
            <person name="Clevenger J."/>
            <person name="Dash S."/>
            <person name="Ren L."/>
            <person name="Moretzsohn M.C."/>
            <person name="Shirasawa K."/>
            <person name="Huang W."/>
            <person name="Vidigal B."/>
            <person name="Abernathy B."/>
            <person name="Chu Y."/>
            <person name="Niederhuth C.E."/>
            <person name="Umale P."/>
            <person name="Araujo A.C."/>
            <person name="Kozik A."/>
            <person name="Kim K.D."/>
            <person name="Burow M.D."/>
            <person name="Varshney R.K."/>
            <person name="Wang X."/>
            <person name="Zhang X."/>
            <person name="Barkley N."/>
            <person name="Guimaraes P.M."/>
            <person name="Isobe S."/>
            <person name="Guo B."/>
            <person name="Liao B."/>
            <person name="Stalker H.T."/>
            <person name="Schmitz R.J."/>
            <person name="Scheffler B.E."/>
            <person name="Leal-Bertioli S.C."/>
            <person name="Xun X."/>
            <person name="Jackson S.A."/>
            <person name="Michelmore R."/>
            <person name="Ozias-Akins P."/>
        </authorList>
    </citation>
    <scope>NUCLEOTIDE SEQUENCE [LARGE SCALE GENOMIC DNA]</scope>
    <source>
        <strain evidence="2">cv. V14167</strain>
    </source>
</reference>
<dbReference type="GO" id="GO:0003824">
    <property type="term" value="F:catalytic activity"/>
    <property type="evidence" value="ECO:0007669"/>
    <property type="project" value="InterPro"/>
</dbReference>
<dbReference type="GeneID" id="107481546"/>
<accession>A0A6P4CU12</accession>
<feature type="domain" description="Endonuclease/exonuclease/phosphatase" evidence="1">
    <location>
        <begin position="55"/>
        <end position="192"/>
    </location>
</feature>
<keyword evidence="2" id="KW-1185">Reference proteome</keyword>
<proteinExistence type="predicted"/>
<dbReference type="AlphaFoldDB" id="A0A6P4CU12"/>
<evidence type="ECO:0000259" key="1">
    <source>
        <dbReference type="Pfam" id="PF03372"/>
    </source>
</evidence>
<name>A0A6P4CU12_ARADU</name>